<dbReference type="Proteomes" id="UP000712600">
    <property type="component" value="Unassembled WGS sequence"/>
</dbReference>
<feature type="compositionally biased region" description="Basic and acidic residues" evidence="1">
    <location>
        <begin position="202"/>
        <end position="212"/>
    </location>
</feature>
<name>A0A8S9NSS4_BRACR</name>
<evidence type="ECO:0000256" key="2">
    <source>
        <dbReference type="SAM" id="Phobius"/>
    </source>
</evidence>
<comment type="caution">
    <text evidence="3">The sequence shown here is derived from an EMBL/GenBank/DDBJ whole genome shotgun (WGS) entry which is preliminary data.</text>
</comment>
<feature type="compositionally biased region" description="Basic and acidic residues" evidence="1">
    <location>
        <begin position="40"/>
        <end position="49"/>
    </location>
</feature>
<feature type="region of interest" description="Disordered" evidence="1">
    <location>
        <begin position="183"/>
        <end position="212"/>
    </location>
</feature>
<feature type="region of interest" description="Disordered" evidence="1">
    <location>
        <begin position="40"/>
        <end position="60"/>
    </location>
</feature>
<organism evidence="3 4">
    <name type="scientific">Brassica cretica</name>
    <name type="common">Mustard</name>
    <dbReference type="NCBI Taxonomy" id="69181"/>
    <lineage>
        <taxon>Eukaryota</taxon>
        <taxon>Viridiplantae</taxon>
        <taxon>Streptophyta</taxon>
        <taxon>Embryophyta</taxon>
        <taxon>Tracheophyta</taxon>
        <taxon>Spermatophyta</taxon>
        <taxon>Magnoliopsida</taxon>
        <taxon>eudicotyledons</taxon>
        <taxon>Gunneridae</taxon>
        <taxon>Pentapetalae</taxon>
        <taxon>rosids</taxon>
        <taxon>malvids</taxon>
        <taxon>Brassicales</taxon>
        <taxon>Brassicaceae</taxon>
        <taxon>Brassiceae</taxon>
        <taxon>Brassica</taxon>
    </lineage>
</organism>
<keyword evidence="2" id="KW-1133">Transmembrane helix</keyword>
<reference evidence="3" key="1">
    <citation type="submission" date="2019-12" db="EMBL/GenBank/DDBJ databases">
        <title>Genome sequencing and annotation of Brassica cretica.</title>
        <authorList>
            <person name="Studholme D.J."/>
            <person name="Sarris P."/>
        </authorList>
    </citation>
    <scope>NUCLEOTIDE SEQUENCE</scope>
    <source>
        <strain evidence="3">PFS-109/04</strain>
        <tissue evidence="3">Leaf</tissue>
    </source>
</reference>
<evidence type="ECO:0000313" key="4">
    <source>
        <dbReference type="Proteomes" id="UP000712600"/>
    </source>
</evidence>
<evidence type="ECO:0000256" key="1">
    <source>
        <dbReference type="SAM" id="MobiDB-lite"/>
    </source>
</evidence>
<accession>A0A8S9NSS4</accession>
<protein>
    <submittedName>
        <fullName evidence="3">Uncharacterized protein</fullName>
    </submittedName>
</protein>
<keyword evidence="2" id="KW-0812">Transmembrane</keyword>
<evidence type="ECO:0000313" key="3">
    <source>
        <dbReference type="EMBL" id="KAF3508014.1"/>
    </source>
</evidence>
<gene>
    <name evidence="3" type="ORF">F2Q69_00000166</name>
</gene>
<sequence length="212" mass="24197">MLEKKYPNRSDDDRCPLVNPNPRSVIRTFFLISVHVRQGKREAHPRESSEPTTEQQFGFGDDADVFHDGFDRGEEILQEGDDERSGRSEWMDYAERQGYLGFKDFIVAMQVERFMFALRYKSMGLPVWFSSVVLGITLVPCPLLSMEWHWSLDMAIVSSSVVVEDKPRTSQALYAHASSCVRSLKSRTSDVSYEEQDDPDGGLERRSLSGDS</sequence>
<dbReference type="AlphaFoldDB" id="A0A8S9NSS4"/>
<dbReference type="EMBL" id="QGKX02001521">
    <property type="protein sequence ID" value="KAF3508014.1"/>
    <property type="molecule type" value="Genomic_DNA"/>
</dbReference>
<proteinExistence type="predicted"/>
<feature type="compositionally biased region" description="Acidic residues" evidence="1">
    <location>
        <begin position="192"/>
        <end position="201"/>
    </location>
</feature>
<feature type="transmembrane region" description="Helical" evidence="2">
    <location>
        <begin position="123"/>
        <end position="145"/>
    </location>
</feature>
<keyword evidence="2" id="KW-0472">Membrane</keyword>